<organism evidence="1 2">
    <name type="scientific">Piloderma croceum (strain F 1598)</name>
    <dbReference type="NCBI Taxonomy" id="765440"/>
    <lineage>
        <taxon>Eukaryota</taxon>
        <taxon>Fungi</taxon>
        <taxon>Dikarya</taxon>
        <taxon>Basidiomycota</taxon>
        <taxon>Agaricomycotina</taxon>
        <taxon>Agaricomycetes</taxon>
        <taxon>Agaricomycetidae</taxon>
        <taxon>Atheliales</taxon>
        <taxon>Atheliaceae</taxon>
        <taxon>Piloderma</taxon>
    </lineage>
</organism>
<gene>
    <name evidence="1" type="ORF">PILCRDRAFT_51530</name>
</gene>
<feature type="non-terminal residue" evidence="1">
    <location>
        <position position="99"/>
    </location>
</feature>
<reference evidence="2" key="2">
    <citation type="submission" date="2015-01" db="EMBL/GenBank/DDBJ databases">
        <title>Evolutionary Origins and Diversification of the Mycorrhizal Mutualists.</title>
        <authorList>
            <consortium name="DOE Joint Genome Institute"/>
            <consortium name="Mycorrhizal Genomics Consortium"/>
            <person name="Kohler A."/>
            <person name="Kuo A."/>
            <person name="Nagy L.G."/>
            <person name="Floudas D."/>
            <person name="Copeland A."/>
            <person name="Barry K.W."/>
            <person name="Cichocki N."/>
            <person name="Veneault-Fourrey C."/>
            <person name="LaButti K."/>
            <person name="Lindquist E.A."/>
            <person name="Lipzen A."/>
            <person name="Lundell T."/>
            <person name="Morin E."/>
            <person name="Murat C."/>
            <person name="Riley R."/>
            <person name="Ohm R."/>
            <person name="Sun H."/>
            <person name="Tunlid A."/>
            <person name="Henrissat B."/>
            <person name="Grigoriev I.V."/>
            <person name="Hibbett D.S."/>
            <person name="Martin F."/>
        </authorList>
    </citation>
    <scope>NUCLEOTIDE SEQUENCE [LARGE SCALE GENOMIC DNA]</scope>
    <source>
        <strain evidence="2">F 1598</strain>
    </source>
</reference>
<dbReference type="AlphaFoldDB" id="A0A0C3AWE6"/>
<evidence type="ECO:0000313" key="2">
    <source>
        <dbReference type="Proteomes" id="UP000054166"/>
    </source>
</evidence>
<dbReference type="EMBL" id="KN833017">
    <property type="protein sequence ID" value="KIM78333.1"/>
    <property type="molecule type" value="Genomic_DNA"/>
</dbReference>
<dbReference type="OrthoDB" id="3259294at2759"/>
<accession>A0A0C3AWE6</accession>
<feature type="non-terminal residue" evidence="1">
    <location>
        <position position="1"/>
    </location>
</feature>
<keyword evidence="2" id="KW-1185">Reference proteome</keyword>
<protein>
    <submittedName>
        <fullName evidence="1">Uncharacterized protein</fullName>
    </submittedName>
</protein>
<evidence type="ECO:0000313" key="1">
    <source>
        <dbReference type="EMBL" id="KIM78333.1"/>
    </source>
</evidence>
<proteinExistence type="predicted"/>
<dbReference type="HOGENOM" id="CLU_176678_0_0_1"/>
<dbReference type="STRING" id="765440.A0A0C3AWE6"/>
<sequence length="99" mass="11890">LEIGGPMAAMYLLCNPDHYTNHRFRYFYWSSYVNAARYVWHQHNEESSEDQMMLLKINGKIIGRTPVQDYVFRPTEFNNITLFDWIRLANIEKKTRKGQ</sequence>
<dbReference type="InParanoid" id="A0A0C3AWE6"/>
<reference evidence="1 2" key="1">
    <citation type="submission" date="2014-04" db="EMBL/GenBank/DDBJ databases">
        <authorList>
            <consortium name="DOE Joint Genome Institute"/>
            <person name="Kuo A."/>
            <person name="Tarkka M."/>
            <person name="Buscot F."/>
            <person name="Kohler A."/>
            <person name="Nagy L.G."/>
            <person name="Floudas D."/>
            <person name="Copeland A."/>
            <person name="Barry K.W."/>
            <person name="Cichocki N."/>
            <person name="Veneault-Fourrey C."/>
            <person name="LaButti K."/>
            <person name="Lindquist E.A."/>
            <person name="Lipzen A."/>
            <person name="Lundell T."/>
            <person name="Morin E."/>
            <person name="Murat C."/>
            <person name="Sun H."/>
            <person name="Tunlid A."/>
            <person name="Henrissat B."/>
            <person name="Grigoriev I.V."/>
            <person name="Hibbett D.S."/>
            <person name="Martin F."/>
            <person name="Nordberg H.P."/>
            <person name="Cantor M.N."/>
            <person name="Hua S.X."/>
        </authorList>
    </citation>
    <scope>NUCLEOTIDE SEQUENCE [LARGE SCALE GENOMIC DNA]</scope>
    <source>
        <strain evidence="1 2">F 1598</strain>
    </source>
</reference>
<dbReference type="Proteomes" id="UP000054166">
    <property type="component" value="Unassembled WGS sequence"/>
</dbReference>
<name>A0A0C3AWE6_PILCF</name>